<protein>
    <submittedName>
        <fullName evidence="2">3565_t:CDS:1</fullName>
    </submittedName>
</protein>
<comment type="caution">
    <text evidence="2">The sequence shown here is derived from an EMBL/GenBank/DDBJ whole genome shotgun (WGS) entry which is preliminary data.</text>
</comment>
<evidence type="ECO:0000259" key="1">
    <source>
        <dbReference type="Pfam" id="PF09820"/>
    </source>
</evidence>
<dbReference type="Proteomes" id="UP000789508">
    <property type="component" value="Unassembled WGS sequence"/>
</dbReference>
<proteinExistence type="predicted"/>
<feature type="domain" description="AAA-ATPase-like" evidence="1">
    <location>
        <begin position="16"/>
        <end position="142"/>
    </location>
</feature>
<evidence type="ECO:0000313" key="2">
    <source>
        <dbReference type="EMBL" id="CAG8760830.1"/>
    </source>
</evidence>
<sequence length="229" mass="26731">YTSEIGPSSTLVSRQDLDYESWDSMLNSIKRRISNLYMEHRYILDNKKLYTNDKSYFENILNEIIDGSRLMDALSSLTRYLYEYFGRNIIILIDEYDWPMEHARNFYDRANTFFRSMYSSVAKDNALVYKILFVGILPLDQASFLSGLNNVMHYPMHRLPGINGRANFSDMFGFTQKEVEILLSKSTQNIEIDTLSAYYNGYQTSTGVCIYNPHSIMSSLDTGNIEDYW</sequence>
<dbReference type="EMBL" id="CAJVPS010046241">
    <property type="protein sequence ID" value="CAG8760830.1"/>
    <property type="molecule type" value="Genomic_DNA"/>
</dbReference>
<dbReference type="AlphaFoldDB" id="A0A9N9J3I8"/>
<dbReference type="InterPro" id="IPR018631">
    <property type="entry name" value="AAA-ATPase-like_dom"/>
</dbReference>
<dbReference type="OrthoDB" id="2143434at2759"/>
<dbReference type="PANTHER" id="PTHR34825:SF1">
    <property type="entry name" value="AAA-ATPASE-LIKE DOMAIN-CONTAINING PROTEIN"/>
    <property type="match status" value="1"/>
</dbReference>
<accession>A0A9N9J3I8</accession>
<name>A0A9N9J3I8_9GLOM</name>
<evidence type="ECO:0000313" key="3">
    <source>
        <dbReference type="Proteomes" id="UP000789508"/>
    </source>
</evidence>
<organism evidence="2 3">
    <name type="scientific">Ambispora leptoticha</name>
    <dbReference type="NCBI Taxonomy" id="144679"/>
    <lineage>
        <taxon>Eukaryota</taxon>
        <taxon>Fungi</taxon>
        <taxon>Fungi incertae sedis</taxon>
        <taxon>Mucoromycota</taxon>
        <taxon>Glomeromycotina</taxon>
        <taxon>Glomeromycetes</taxon>
        <taxon>Archaeosporales</taxon>
        <taxon>Ambisporaceae</taxon>
        <taxon>Ambispora</taxon>
    </lineage>
</organism>
<reference evidence="2" key="1">
    <citation type="submission" date="2021-06" db="EMBL/GenBank/DDBJ databases">
        <authorList>
            <person name="Kallberg Y."/>
            <person name="Tangrot J."/>
            <person name="Rosling A."/>
        </authorList>
    </citation>
    <scope>NUCLEOTIDE SEQUENCE</scope>
    <source>
        <strain evidence="2">FL130A</strain>
    </source>
</reference>
<feature type="non-terminal residue" evidence="2">
    <location>
        <position position="229"/>
    </location>
</feature>
<feature type="non-terminal residue" evidence="2">
    <location>
        <position position="1"/>
    </location>
</feature>
<dbReference type="Pfam" id="PF09820">
    <property type="entry name" value="AAA-ATPase_like"/>
    <property type="match status" value="1"/>
</dbReference>
<dbReference type="PANTHER" id="PTHR34825">
    <property type="entry name" value="CONSERVED PROTEIN, WITH A WEAK D-GALACTARATE DEHYDRATASE/ALTRONATE HYDROLASE DOMAIN"/>
    <property type="match status" value="1"/>
</dbReference>
<keyword evidence="3" id="KW-1185">Reference proteome</keyword>
<gene>
    <name evidence="2" type="ORF">ALEPTO_LOCUS13668</name>
</gene>